<dbReference type="InterPro" id="IPR001763">
    <property type="entry name" value="Rhodanese-like_dom"/>
</dbReference>
<dbReference type="RefSeq" id="XP_028466494.1">
    <property type="nucleotide sequence ID" value="XM_028611932.1"/>
</dbReference>
<gene>
    <name evidence="2" type="ORF">SODALDRAFT_333307</name>
</gene>
<evidence type="ECO:0000259" key="1">
    <source>
        <dbReference type="PROSITE" id="PS50206"/>
    </source>
</evidence>
<keyword evidence="3" id="KW-1185">Reference proteome</keyword>
<organism evidence="2 3">
    <name type="scientific">Sodiomyces alkalinus (strain CBS 110278 / VKM F-3762 / F11)</name>
    <name type="common">Alkaliphilic filamentous fungus</name>
    <dbReference type="NCBI Taxonomy" id="1314773"/>
    <lineage>
        <taxon>Eukaryota</taxon>
        <taxon>Fungi</taxon>
        <taxon>Dikarya</taxon>
        <taxon>Ascomycota</taxon>
        <taxon>Pezizomycotina</taxon>
        <taxon>Sordariomycetes</taxon>
        <taxon>Hypocreomycetidae</taxon>
        <taxon>Glomerellales</taxon>
        <taxon>Plectosphaerellaceae</taxon>
        <taxon>Sodiomyces</taxon>
    </lineage>
</organism>
<dbReference type="Pfam" id="PF00581">
    <property type="entry name" value="Rhodanese"/>
    <property type="match status" value="1"/>
</dbReference>
<dbReference type="EMBL" id="ML119055">
    <property type="protein sequence ID" value="ROT38688.1"/>
    <property type="molecule type" value="Genomic_DNA"/>
</dbReference>
<sequence length="274" mass="30274">MMLMLLISRAPDNSAPTSELEAPRTRLKVPGAEQFNKPYLSIIQPPLSCHRTSNTPSSFRHDNKLDMASRKIASRASRLIWTTPRCVPSSQQPLAFSSRAYLATCRSTSARAPAIPSTRATFRLIVPATPVRSARTTYSTQSSSEADPKGHEISERGTKIWSFEQINEITKNPGKVILVDTREPAELDKTGHIPGAINIPIGTRPDSFFLREEDFEDSFGFPRPPKDAEVVFYCKAGVRSRAAAALAKEAGWTNVGEYPGSWLDWEEKGGQAQK</sequence>
<dbReference type="GO" id="GO:0004792">
    <property type="term" value="F:thiosulfate-cyanide sulfurtransferase activity"/>
    <property type="evidence" value="ECO:0007669"/>
    <property type="project" value="TreeGrafter"/>
</dbReference>
<proteinExistence type="predicted"/>
<evidence type="ECO:0000313" key="2">
    <source>
        <dbReference type="EMBL" id="ROT38688.1"/>
    </source>
</evidence>
<dbReference type="SUPFAM" id="SSF52821">
    <property type="entry name" value="Rhodanese/Cell cycle control phosphatase"/>
    <property type="match status" value="1"/>
</dbReference>
<dbReference type="Gene3D" id="3.40.250.10">
    <property type="entry name" value="Rhodanese-like domain"/>
    <property type="match status" value="1"/>
</dbReference>
<dbReference type="AlphaFoldDB" id="A0A3N2PW31"/>
<dbReference type="PANTHER" id="PTHR44086">
    <property type="entry name" value="THIOSULFATE SULFURTRANSFERASE RDL2, MITOCHONDRIAL-RELATED"/>
    <property type="match status" value="1"/>
</dbReference>
<dbReference type="GeneID" id="39580410"/>
<dbReference type="InterPro" id="IPR036873">
    <property type="entry name" value="Rhodanese-like_dom_sf"/>
</dbReference>
<dbReference type="STRING" id="1314773.A0A3N2PW31"/>
<feature type="domain" description="Rhodanese" evidence="1">
    <location>
        <begin position="172"/>
        <end position="274"/>
    </location>
</feature>
<dbReference type="GO" id="GO:0005739">
    <property type="term" value="C:mitochondrion"/>
    <property type="evidence" value="ECO:0007669"/>
    <property type="project" value="TreeGrafter"/>
</dbReference>
<dbReference type="SMART" id="SM00450">
    <property type="entry name" value="RHOD"/>
    <property type="match status" value="1"/>
</dbReference>
<name>A0A3N2PW31_SODAK</name>
<dbReference type="CDD" id="cd01519">
    <property type="entry name" value="RHOD_HSP67B2"/>
    <property type="match status" value="1"/>
</dbReference>
<accession>A0A3N2PW31</accession>
<dbReference type="PANTHER" id="PTHR44086:SF10">
    <property type="entry name" value="THIOSULFATE SULFURTRANSFERASE_RHODANESE-LIKE DOMAIN-CONTAINING PROTEIN 3"/>
    <property type="match status" value="1"/>
</dbReference>
<dbReference type="PROSITE" id="PS50206">
    <property type="entry name" value="RHODANESE_3"/>
    <property type="match status" value="1"/>
</dbReference>
<reference evidence="2 3" key="1">
    <citation type="journal article" date="2018" name="Mol. Ecol.">
        <title>The obligate alkalophilic soda-lake fungus Sodiomyces alkalinus has shifted to a protein diet.</title>
        <authorList>
            <person name="Grum-Grzhimaylo A.A."/>
            <person name="Falkoski D.L."/>
            <person name="van den Heuvel J."/>
            <person name="Valero-Jimenez C.A."/>
            <person name="Min B."/>
            <person name="Choi I.G."/>
            <person name="Lipzen A."/>
            <person name="Daum C.G."/>
            <person name="Aanen D.K."/>
            <person name="Tsang A."/>
            <person name="Henrissat B."/>
            <person name="Bilanenko E.N."/>
            <person name="de Vries R.P."/>
            <person name="van Kan J.A.L."/>
            <person name="Grigoriev I.V."/>
            <person name="Debets A.J.M."/>
        </authorList>
    </citation>
    <scope>NUCLEOTIDE SEQUENCE [LARGE SCALE GENOMIC DNA]</scope>
    <source>
        <strain evidence="2 3">F11</strain>
    </source>
</reference>
<dbReference type="Proteomes" id="UP000272025">
    <property type="component" value="Unassembled WGS sequence"/>
</dbReference>
<dbReference type="OrthoDB" id="566238at2759"/>
<protein>
    <submittedName>
        <fullName evidence="2">Rhodanese-like protein</fullName>
    </submittedName>
</protein>
<evidence type="ECO:0000313" key="3">
    <source>
        <dbReference type="Proteomes" id="UP000272025"/>
    </source>
</evidence>